<dbReference type="InterPro" id="IPR031165">
    <property type="entry name" value="GNAT_YJDJ"/>
</dbReference>
<dbReference type="InterPro" id="IPR045057">
    <property type="entry name" value="Gcn5-rel_NAT"/>
</dbReference>
<dbReference type="InterPro" id="IPR016181">
    <property type="entry name" value="Acyl_CoA_acyltransferase"/>
</dbReference>
<dbReference type="PROSITE" id="PS51729">
    <property type="entry name" value="GNAT_YJDJ"/>
    <property type="match status" value="1"/>
</dbReference>
<dbReference type="EMBL" id="GADI01001324">
    <property type="protein sequence ID" value="JAA72484.1"/>
    <property type="molecule type" value="mRNA"/>
</dbReference>
<accession>A0A0K8RPF0</accession>
<dbReference type="Pfam" id="PF14542">
    <property type="entry name" value="Acetyltransf_CG"/>
    <property type="match status" value="1"/>
</dbReference>
<dbReference type="PANTHER" id="PTHR31435:SF9">
    <property type="entry name" value="PROTEIN NATD1"/>
    <property type="match status" value="1"/>
</dbReference>
<evidence type="ECO:0000259" key="4">
    <source>
        <dbReference type="PROSITE" id="PS51729"/>
    </source>
</evidence>
<dbReference type="SUPFAM" id="SSF55729">
    <property type="entry name" value="Acyl-CoA N-acyltransferases (Nat)"/>
    <property type="match status" value="1"/>
</dbReference>
<feature type="non-terminal residue" evidence="5">
    <location>
        <position position="1"/>
    </location>
</feature>
<evidence type="ECO:0000256" key="1">
    <source>
        <dbReference type="ARBA" id="ARBA00006233"/>
    </source>
</evidence>
<comment type="similarity">
    <text evidence="1">Belongs to the NATD1 family.</text>
</comment>
<evidence type="ECO:0000313" key="5">
    <source>
        <dbReference type="EMBL" id="JAA72484.1"/>
    </source>
</evidence>
<dbReference type="PANTHER" id="PTHR31435">
    <property type="entry name" value="PROTEIN NATD1"/>
    <property type="match status" value="1"/>
</dbReference>
<protein>
    <recommendedName>
        <fullName evidence="2">Protein NATD1</fullName>
    </recommendedName>
    <alternativeName>
        <fullName evidence="3">N-acetyltransferase domain-containing protein 1</fullName>
    </alternativeName>
</protein>
<name>A0A0K8RPF0_IXORI</name>
<organism evidence="5">
    <name type="scientific">Ixodes ricinus</name>
    <name type="common">Common tick</name>
    <name type="synonym">Acarus ricinus</name>
    <dbReference type="NCBI Taxonomy" id="34613"/>
    <lineage>
        <taxon>Eukaryota</taxon>
        <taxon>Metazoa</taxon>
        <taxon>Ecdysozoa</taxon>
        <taxon>Arthropoda</taxon>
        <taxon>Chelicerata</taxon>
        <taxon>Arachnida</taxon>
        <taxon>Acari</taxon>
        <taxon>Parasitiformes</taxon>
        <taxon>Ixodida</taxon>
        <taxon>Ixodoidea</taxon>
        <taxon>Ixodidae</taxon>
        <taxon>Ixodinae</taxon>
        <taxon>Ixodes</taxon>
    </lineage>
</organism>
<evidence type="ECO:0000256" key="3">
    <source>
        <dbReference type="ARBA" id="ARBA00031876"/>
    </source>
</evidence>
<proteinExistence type="evidence at transcript level"/>
<evidence type="ECO:0000256" key="2">
    <source>
        <dbReference type="ARBA" id="ARBA00020243"/>
    </source>
</evidence>
<dbReference type="Gene3D" id="3.40.630.30">
    <property type="match status" value="1"/>
</dbReference>
<feature type="domain" description="N-acetyltransferase" evidence="4">
    <location>
        <begin position="59"/>
        <end position="147"/>
    </location>
</feature>
<sequence>RPTSRSDLRYRTLRVGGFSKLATRHLKSLVSTSIKFRPIKLIPTMSTTRCLSEQSFQVEHDEANREFFIKLGKDKAVLQYEVLNPKTLDLVHTEVPEALRGKGIAKHLAKAAFDYVVNKDLQARLTCTYLIKYCHEAQNLEYTKHVVQ</sequence>
<reference evidence="5" key="1">
    <citation type="submission" date="2012-12" db="EMBL/GenBank/DDBJ databases">
        <title>Identification and characterization of a phenylalanine ammonia-lyase gene family in Isatis indigotica Fort.</title>
        <authorList>
            <person name="Liu Q."/>
            <person name="Chen J."/>
            <person name="Zhou X."/>
            <person name="Di P."/>
            <person name="Xiao Y."/>
            <person name="Xuan H."/>
            <person name="Zhang L."/>
            <person name="Chen W."/>
        </authorList>
    </citation>
    <scope>NUCLEOTIDE SEQUENCE</scope>
    <source>
        <tissue evidence="5">Salivary gland</tissue>
    </source>
</reference>
<dbReference type="AlphaFoldDB" id="A0A0K8RPF0"/>